<accession>G3HGL9</accession>
<dbReference type="Proteomes" id="UP000001075">
    <property type="component" value="Unassembled WGS sequence"/>
</dbReference>
<dbReference type="AlphaFoldDB" id="G3HGL9"/>
<protein>
    <submittedName>
        <fullName evidence="1">Uncharacterized protein</fullName>
    </submittedName>
</protein>
<dbReference type="InParanoid" id="G3HGL9"/>
<dbReference type="EMBL" id="JH000356">
    <property type="protein sequence ID" value="EGV92239.1"/>
    <property type="molecule type" value="Genomic_DNA"/>
</dbReference>
<evidence type="ECO:0000313" key="2">
    <source>
        <dbReference type="Proteomes" id="UP000001075"/>
    </source>
</evidence>
<proteinExistence type="predicted"/>
<sequence length="57" mass="6400">MGNLGILKSEPTCISLFPDTSSCLKEPEIPELCTLQLDVFPTNRLWNPFICLFATIQ</sequence>
<evidence type="ECO:0000313" key="1">
    <source>
        <dbReference type="EMBL" id="EGV92239.1"/>
    </source>
</evidence>
<organism evidence="1 2">
    <name type="scientific">Cricetulus griseus</name>
    <name type="common">Chinese hamster</name>
    <name type="synonym">Cricetulus barabensis griseus</name>
    <dbReference type="NCBI Taxonomy" id="10029"/>
    <lineage>
        <taxon>Eukaryota</taxon>
        <taxon>Metazoa</taxon>
        <taxon>Chordata</taxon>
        <taxon>Craniata</taxon>
        <taxon>Vertebrata</taxon>
        <taxon>Euteleostomi</taxon>
        <taxon>Mammalia</taxon>
        <taxon>Eutheria</taxon>
        <taxon>Euarchontoglires</taxon>
        <taxon>Glires</taxon>
        <taxon>Rodentia</taxon>
        <taxon>Myomorpha</taxon>
        <taxon>Muroidea</taxon>
        <taxon>Cricetidae</taxon>
        <taxon>Cricetinae</taxon>
        <taxon>Cricetulus</taxon>
    </lineage>
</organism>
<reference evidence="2" key="1">
    <citation type="journal article" date="2011" name="Nat. Biotechnol.">
        <title>The genomic sequence of the Chinese hamster ovary (CHO)-K1 cell line.</title>
        <authorList>
            <person name="Xu X."/>
            <person name="Nagarajan H."/>
            <person name="Lewis N.E."/>
            <person name="Pan S."/>
            <person name="Cai Z."/>
            <person name="Liu X."/>
            <person name="Chen W."/>
            <person name="Xie M."/>
            <person name="Wang W."/>
            <person name="Hammond S."/>
            <person name="Andersen M.R."/>
            <person name="Neff N."/>
            <person name="Passarelli B."/>
            <person name="Koh W."/>
            <person name="Fan H.C."/>
            <person name="Wang J."/>
            <person name="Gui Y."/>
            <person name="Lee K.H."/>
            <person name="Betenbaugh M.J."/>
            <person name="Quake S.R."/>
            <person name="Famili I."/>
            <person name="Palsson B.O."/>
            <person name="Wang J."/>
        </authorList>
    </citation>
    <scope>NUCLEOTIDE SEQUENCE [LARGE SCALE GENOMIC DNA]</scope>
    <source>
        <strain evidence="2">CHO K1 cell line</strain>
    </source>
</reference>
<gene>
    <name evidence="1" type="ORF">I79_009757</name>
</gene>
<name>G3HGL9_CRIGR</name>